<sequence length="115" mass="13207">MPFHALVISAAQCGAVRYAFYYTGNLCKEPNAFVPLHTEPYVNRTSNEHLTLHYRCLGGYMNPVVCGYLNKPISDLCILFQRQCWQIMMDTPTDIMEIVNRRKKLAKCLGRTFQG</sequence>
<dbReference type="EMBL" id="CM023479">
    <property type="protein sequence ID" value="KAH7974977.1"/>
    <property type="molecule type" value="Genomic_DNA"/>
</dbReference>
<accession>A0ACB8DQL4</accession>
<reference evidence="1" key="1">
    <citation type="submission" date="2020-05" db="EMBL/GenBank/DDBJ databases">
        <title>Large-scale comparative analyses of tick genomes elucidate their genetic diversity and vector capacities.</title>
        <authorList>
            <person name="Jia N."/>
            <person name="Wang J."/>
            <person name="Shi W."/>
            <person name="Du L."/>
            <person name="Sun Y."/>
            <person name="Zhan W."/>
            <person name="Jiang J."/>
            <person name="Wang Q."/>
            <person name="Zhang B."/>
            <person name="Ji P."/>
            <person name="Sakyi L.B."/>
            <person name="Cui X."/>
            <person name="Yuan T."/>
            <person name="Jiang B."/>
            <person name="Yang W."/>
            <person name="Lam T.T.-Y."/>
            <person name="Chang Q."/>
            <person name="Ding S."/>
            <person name="Wang X."/>
            <person name="Zhu J."/>
            <person name="Ruan X."/>
            <person name="Zhao L."/>
            <person name="Wei J."/>
            <person name="Que T."/>
            <person name="Du C."/>
            <person name="Cheng J."/>
            <person name="Dai P."/>
            <person name="Han X."/>
            <person name="Huang E."/>
            <person name="Gao Y."/>
            <person name="Liu J."/>
            <person name="Shao H."/>
            <person name="Ye R."/>
            <person name="Li L."/>
            <person name="Wei W."/>
            <person name="Wang X."/>
            <person name="Wang C."/>
            <person name="Yang T."/>
            <person name="Huo Q."/>
            <person name="Li W."/>
            <person name="Guo W."/>
            <person name="Chen H."/>
            <person name="Zhou L."/>
            <person name="Ni X."/>
            <person name="Tian J."/>
            <person name="Zhou Y."/>
            <person name="Sheng Y."/>
            <person name="Liu T."/>
            <person name="Pan Y."/>
            <person name="Xia L."/>
            <person name="Li J."/>
            <person name="Zhao F."/>
            <person name="Cao W."/>
        </authorList>
    </citation>
    <scope>NUCLEOTIDE SEQUENCE</scope>
    <source>
        <strain evidence="1">Dsil-2018</strain>
    </source>
</reference>
<gene>
    <name evidence="1" type="ORF">HPB49_022313</name>
</gene>
<evidence type="ECO:0000313" key="1">
    <source>
        <dbReference type="EMBL" id="KAH7974977.1"/>
    </source>
</evidence>
<comment type="caution">
    <text evidence="1">The sequence shown here is derived from an EMBL/GenBank/DDBJ whole genome shotgun (WGS) entry which is preliminary data.</text>
</comment>
<proteinExistence type="predicted"/>
<dbReference type="Proteomes" id="UP000821865">
    <property type="component" value="Chromosome 10"/>
</dbReference>
<name>A0ACB8DQL4_DERSI</name>
<protein>
    <submittedName>
        <fullName evidence="1">Uncharacterized protein</fullName>
    </submittedName>
</protein>
<keyword evidence="2" id="KW-1185">Reference proteome</keyword>
<evidence type="ECO:0000313" key="2">
    <source>
        <dbReference type="Proteomes" id="UP000821865"/>
    </source>
</evidence>
<organism evidence="1 2">
    <name type="scientific">Dermacentor silvarum</name>
    <name type="common">Tick</name>
    <dbReference type="NCBI Taxonomy" id="543639"/>
    <lineage>
        <taxon>Eukaryota</taxon>
        <taxon>Metazoa</taxon>
        <taxon>Ecdysozoa</taxon>
        <taxon>Arthropoda</taxon>
        <taxon>Chelicerata</taxon>
        <taxon>Arachnida</taxon>
        <taxon>Acari</taxon>
        <taxon>Parasitiformes</taxon>
        <taxon>Ixodida</taxon>
        <taxon>Ixodoidea</taxon>
        <taxon>Ixodidae</taxon>
        <taxon>Rhipicephalinae</taxon>
        <taxon>Dermacentor</taxon>
    </lineage>
</organism>